<feature type="region of interest" description="Disordered" evidence="1">
    <location>
        <begin position="44"/>
        <end position="98"/>
    </location>
</feature>
<proteinExistence type="predicted"/>
<evidence type="ECO:0000256" key="2">
    <source>
        <dbReference type="SAM" id="Phobius"/>
    </source>
</evidence>
<protein>
    <submittedName>
        <fullName evidence="3">Uncharacterized protein</fullName>
    </submittedName>
</protein>
<feature type="compositionally biased region" description="Basic and acidic residues" evidence="1">
    <location>
        <begin position="76"/>
        <end position="89"/>
    </location>
</feature>
<feature type="transmembrane region" description="Helical" evidence="2">
    <location>
        <begin position="217"/>
        <end position="238"/>
    </location>
</feature>
<sequence>MAQSLPPPPWIHAALACSTIGRCPVQHRPARPRPAPLRRLHELAPIAGSGRHEPQRGASGGSGRHSRCHHRSLAVHPRDPRASCKHGEESTSWPFAGPHREVHRPHDCSAVDPFMCSEIPAALSRKCTAASAVDSEKKQQKLSDIQADVQESKSLMQLTFAKSSDETANYFIPPLRYEQHAAIDDSICSALAGAVSCIFKICLAGAGVLVLLQLRTFFLQILPVCSTTVLMSFGVPLVR</sequence>
<keyword evidence="2" id="KW-1133">Transmembrane helix</keyword>
<dbReference type="Proteomes" id="UP000815260">
    <property type="component" value="Chromosome 3B"/>
</dbReference>
<name>A0A3B6FTI9_WHEAT</name>
<keyword evidence="2" id="KW-0812">Transmembrane</keyword>
<organism evidence="3">
    <name type="scientific">Triticum aestivum</name>
    <name type="common">Wheat</name>
    <dbReference type="NCBI Taxonomy" id="4565"/>
    <lineage>
        <taxon>Eukaryota</taxon>
        <taxon>Viridiplantae</taxon>
        <taxon>Streptophyta</taxon>
        <taxon>Embryophyta</taxon>
        <taxon>Tracheophyta</taxon>
        <taxon>Spermatophyta</taxon>
        <taxon>Magnoliopsida</taxon>
        <taxon>Liliopsida</taxon>
        <taxon>Poales</taxon>
        <taxon>Poaceae</taxon>
        <taxon>BOP clade</taxon>
        <taxon>Pooideae</taxon>
        <taxon>Triticodae</taxon>
        <taxon>Triticeae</taxon>
        <taxon>Triticinae</taxon>
        <taxon>Triticum</taxon>
    </lineage>
</organism>
<evidence type="ECO:0000313" key="3">
    <source>
        <dbReference type="EMBL" id="KAF7032007.1"/>
    </source>
</evidence>
<evidence type="ECO:0000256" key="1">
    <source>
        <dbReference type="SAM" id="MobiDB-lite"/>
    </source>
</evidence>
<reference evidence="3" key="1">
    <citation type="journal article" date="2017" name="Gigascience">
        <title>The first near-complete assembly of the hexaploid bread wheat genome, Triticum aestivum.</title>
        <authorList>
            <person name="Zimin A.V."/>
            <person name="Puiu D."/>
            <person name="Hall R."/>
            <person name="Kingan S."/>
            <person name="Clavijo B.J."/>
            <person name="Salzberg S.L."/>
        </authorList>
    </citation>
    <scope>NUCLEOTIDE SEQUENCE</scope>
    <source>
        <tissue evidence="3">Leaf</tissue>
    </source>
</reference>
<gene>
    <name evidence="3" type="ORF">CFC21_043238</name>
</gene>
<reference evidence="3" key="2">
    <citation type="submission" date="2020-03" db="EMBL/GenBank/DDBJ databases">
        <title>The second near-complete assembly of the hexaploid bread wheat (Triticum aestivum) genome.</title>
        <authorList>
            <person name="Zimin A.V."/>
            <person name="Puiu D."/>
            <person name="Shumante A."/>
            <person name="Alonge M."/>
            <person name="Salzberg S.L."/>
        </authorList>
    </citation>
    <scope>NUCLEOTIDE SEQUENCE</scope>
    <source>
        <tissue evidence="3">Leaf</tissue>
    </source>
</reference>
<keyword evidence="2" id="KW-0472">Membrane</keyword>
<feature type="compositionally biased region" description="Basic residues" evidence="1">
    <location>
        <begin position="64"/>
        <end position="73"/>
    </location>
</feature>
<comment type="caution">
    <text evidence="3">The sequence shown here is derived from an EMBL/GenBank/DDBJ whole genome shotgun (WGS) entry which is preliminary data.</text>
</comment>
<feature type="transmembrane region" description="Helical" evidence="2">
    <location>
        <begin position="186"/>
        <end position="211"/>
    </location>
</feature>
<dbReference type="EMBL" id="CM022218">
    <property type="protein sequence ID" value="KAF7032007.1"/>
    <property type="molecule type" value="Genomic_DNA"/>
</dbReference>
<accession>A0A3B6FTI9</accession>